<dbReference type="HOGENOM" id="CLU_128080_0_0_9"/>
<organism evidence="2 3">
    <name type="scientific">Desulfoscipio gibsoniae DSM 7213</name>
    <dbReference type="NCBI Taxonomy" id="767817"/>
    <lineage>
        <taxon>Bacteria</taxon>
        <taxon>Bacillati</taxon>
        <taxon>Bacillota</taxon>
        <taxon>Clostridia</taxon>
        <taxon>Eubacteriales</taxon>
        <taxon>Desulfallaceae</taxon>
        <taxon>Desulfoscipio</taxon>
    </lineage>
</organism>
<dbReference type="Gene3D" id="3.40.50.1010">
    <property type="entry name" value="5'-nuclease"/>
    <property type="match status" value="1"/>
</dbReference>
<dbReference type="InterPro" id="IPR002716">
    <property type="entry name" value="PIN_dom"/>
</dbReference>
<dbReference type="InterPro" id="IPR029060">
    <property type="entry name" value="PIN-like_dom_sf"/>
</dbReference>
<dbReference type="Proteomes" id="UP000013520">
    <property type="component" value="Chromosome"/>
</dbReference>
<evidence type="ECO:0000313" key="2">
    <source>
        <dbReference type="EMBL" id="AGL01727.1"/>
    </source>
</evidence>
<dbReference type="eggNOG" id="COG5573">
    <property type="taxonomic scope" value="Bacteria"/>
</dbReference>
<keyword evidence="3" id="KW-1185">Reference proteome</keyword>
<dbReference type="OrthoDB" id="13900at2"/>
<evidence type="ECO:0000259" key="1">
    <source>
        <dbReference type="Pfam" id="PF01850"/>
    </source>
</evidence>
<feature type="domain" description="PIN" evidence="1">
    <location>
        <begin position="9"/>
        <end position="127"/>
    </location>
</feature>
<accession>R4KJD0</accession>
<evidence type="ECO:0000313" key="3">
    <source>
        <dbReference type="Proteomes" id="UP000013520"/>
    </source>
</evidence>
<sequence>MSADEERQFVDTNVFVYAYDKGNGIKQKLARKLITDLWENYRGCVSIQVLQELYVTMTKKVSIPLSSGTASQIIADLSAWNHHIPDAGDVLEAIKIQQRYGISFWDAMIVNSAWKTGCGIIWTEDLNSGQVYGNVTVYNPFEREEDKGLEI</sequence>
<gene>
    <name evidence="2" type="ORF">Desgi_2305</name>
</gene>
<dbReference type="EMBL" id="CP003273">
    <property type="protein sequence ID" value="AGL01727.1"/>
    <property type="molecule type" value="Genomic_DNA"/>
</dbReference>
<dbReference type="SUPFAM" id="SSF88723">
    <property type="entry name" value="PIN domain-like"/>
    <property type="match status" value="1"/>
</dbReference>
<dbReference type="RefSeq" id="WP_006522166.1">
    <property type="nucleotide sequence ID" value="NC_021184.1"/>
</dbReference>
<dbReference type="Pfam" id="PF01850">
    <property type="entry name" value="PIN"/>
    <property type="match status" value="1"/>
</dbReference>
<dbReference type="STRING" id="767817.Desgi_2305"/>
<proteinExistence type="predicted"/>
<dbReference type="CDD" id="cd18692">
    <property type="entry name" value="PIN_VapC-like"/>
    <property type="match status" value="1"/>
</dbReference>
<reference evidence="2 3" key="1">
    <citation type="submission" date="2012-01" db="EMBL/GenBank/DDBJ databases">
        <title>Complete sequence of Desulfotomaculum gibsoniae DSM 7213.</title>
        <authorList>
            <consortium name="US DOE Joint Genome Institute"/>
            <person name="Lucas S."/>
            <person name="Han J."/>
            <person name="Lapidus A."/>
            <person name="Cheng J.-F."/>
            <person name="Goodwin L."/>
            <person name="Pitluck S."/>
            <person name="Peters L."/>
            <person name="Ovchinnikova G."/>
            <person name="Teshima H."/>
            <person name="Detter J.C."/>
            <person name="Han C."/>
            <person name="Tapia R."/>
            <person name="Land M."/>
            <person name="Hauser L."/>
            <person name="Kyrpides N."/>
            <person name="Ivanova N."/>
            <person name="Pagani I."/>
            <person name="Parshina S."/>
            <person name="Plugge C."/>
            <person name="Muyzer G."/>
            <person name="Kuever J."/>
            <person name="Ivanova A."/>
            <person name="Nazina T."/>
            <person name="Klenk H.-P."/>
            <person name="Brambilla E."/>
            <person name="Spring S."/>
            <person name="Stams A.F."/>
            <person name="Woyke T."/>
        </authorList>
    </citation>
    <scope>NUCLEOTIDE SEQUENCE [LARGE SCALE GENOMIC DNA]</scope>
    <source>
        <strain evidence="2 3">DSM 7213</strain>
    </source>
</reference>
<name>R4KJD0_9FIRM</name>
<dbReference type="AlphaFoldDB" id="R4KJD0"/>
<dbReference type="KEGG" id="dgi:Desgi_2305"/>
<protein>
    <submittedName>
        <fullName evidence="2">Putative nucleic-acid-binding protein, contains PIN domain</fullName>
    </submittedName>
</protein>